<dbReference type="GO" id="GO:0008408">
    <property type="term" value="F:3'-5' exonuclease activity"/>
    <property type="evidence" value="ECO:0007669"/>
    <property type="project" value="InterPro"/>
</dbReference>
<keyword evidence="4 6" id="KW-0378">Hydrolase</keyword>
<name>A0A9D1X2U1_9FIRM</name>
<dbReference type="GO" id="GO:0006310">
    <property type="term" value="P:DNA recombination"/>
    <property type="evidence" value="ECO:0007669"/>
    <property type="project" value="UniProtKB-KW"/>
</dbReference>
<feature type="domain" description="Calcineurin-like phosphoesterase" evidence="7">
    <location>
        <begin position="1"/>
        <end position="240"/>
    </location>
</feature>
<dbReference type="PANTHER" id="PTHR30337:SF0">
    <property type="entry name" value="NUCLEASE SBCCD SUBUNIT D"/>
    <property type="match status" value="1"/>
</dbReference>
<dbReference type="GO" id="GO:0004519">
    <property type="term" value="F:endonuclease activity"/>
    <property type="evidence" value="ECO:0007669"/>
    <property type="project" value="UniProtKB-KW"/>
</dbReference>
<accession>A0A9D1X2U1</accession>
<keyword evidence="6" id="KW-0233">DNA recombination</keyword>
<comment type="similarity">
    <text evidence="1 6">Belongs to the SbcD family.</text>
</comment>
<comment type="caution">
    <text evidence="8">The sequence shown here is derived from an EMBL/GenBank/DDBJ whole genome shotgun (WGS) entry which is preliminary data.</text>
</comment>
<organism evidence="8 9">
    <name type="scientific">Candidatus Anaerobutyricum stercoripullorum</name>
    <dbReference type="NCBI Taxonomy" id="2838456"/>
    <lineage>
        <taxon>Bacteria</taxon>
        <taxon>Bacillati</taxon>
        <taxon>Bacillota</taxon>
        <taxon>Clostridia</taxon>
        <taxon>Lachnospirales</taxon>
        <taxon>Lachnospiraceae</taxon>
        <taxon>Anaerobutyricum</taxon>
    </lineage>
</organism>
<dbReference type="Gene3D" id="3.60.21.10">
    <property type="match status" value="1"/>
</dbReference>
<keyword evidence="3 6" id="KW-0540">Nuclease</keyword>
<dbReference type="InterPro" id="IPR004843">
    <property type="entry name" value="Calcineurin-like_PHP"/>
</dbReference>
<evidence type="ECO:0000256" key="3">
    <source>
        <dbReference type="ARBA" id="ARBA00022722"/>
    </source>
</evidence>
<evidence type="ECO:0000313" key="8">
    <source>
        <dbReference type="EMBL" id="HIX71762.1"/>
    </source>
</evidence>
<sequence>MKIIHTADWHLGKNLEGHSRLPEQEMFLNDFVRICQEEEADLILIAGDIYDSYNPPAMAEQLFYDTLKQLSRGGRCMTVIIAGNHDNPDRLTASGPLAREHGIVMAGTPNTVVPTGLYGENRITDSGAGHIHVEIRGEKADILLVPFPSEKRLGELYLGDSTEEDRKMQNYENRMRRLFSSLAKTFRPDAIHLIVSHLFVLNSTGDGSERSVQLGGSYLLPGDIFPETADYIALGHVHKPQQVPGRKDAFYSGSPLHYNQREIAFDNTVIALELSAGRPFSMRRIALPVYKPIEIWRCDSPEDAIARCEAHAGEESWVYMEIKTDHYIHEEDIRAMKRNKADILAIRPVFQENGSSLSAPEQPEELPFSVLVQNYYKKRFQTDMDEETLSLLLEIMEESEETI</sequence>
<comment type="subunit">
    <text evidence="6">Heterodimer of SbcC and SbcD.</text>
</comment>
<dbReference type="InterPro" id="IPR029052">
    <property type="entry name" value="Metallo-depent_PP-like"/>
</dbReference>
<dbReference type="Proteomes" id="UP000886805">
    <property type="component" value="Unassembled WGS sequence"/>
</dbReference>
<dbReference type="EMBL" id="DXEQ01000054">
    <property type="protein sequence ID" value="HIX71762.1"/>
    <property type="molecule type" value="Genomic_DNA"/>
</dbReference>
<gene>
    <name evidence="6 8" type="primary">sbcD</name>
    <name evidence="8" type="ORF">H9849_01940</name>
</gene>
<dbReference type="AlphaFoldDB" id="A0A9D1X2U1"/>
<evidence type="ECO:0000313" key="9">
    <source>
        <dbReference type="Proteomes" id="UP000886805"/>
    </source>
</evidence>
<dbReference type="InterPro" id="IPR050535">
    <property type="entry name" value="DNA_Repair-Maintenance_Comp"/>
</dbReference>
<evidence type="ECO:0000256" key="5">
    <source>
        <dbReference type="ARBA" id="ARBA00022839"/>
    </source>
</evidence>
<dbReference type="InterPro" id="IPR041796">
    <property type="entry name" value="Mre11_N"/>
</dbReference>
<dbReference type="PANTHER" id="PTHR30337">
    <property type="entry name" value="COMPONENT OF ATP-DEPENDENT DSDNA EXONUCLEASE"/>
    <property type="match status" value="1"/>
</dbReference>
<keyword evidence="6" id="KW-0255">Endonuclease</keyword>
<keyword evidence="5 6" id="KW-0269">Exonuclease</keyword>
<dbReference type="Pfam" id="PF00149">
    <property type="entry name" value="Metallophos"/>
    <property type="match status" value="1"/>
</dbReference>
<evidence type="ECO:0000256" key="1">
    <source>
        <dbReference type="ARBA" id="ARBA00010555"/>
    </source>
</evidence>
<dbReference type="GO" id="GO:0006260">
    <property type="term" value="P:DNA replication"/>
    <property type="evidence" value="ECO:0007669"/>
    <property type="project" value="UniProtKB-KW"/>
</dbReference>
<reference evidence="8" key="1">
    <citation type="journal article" date="2021" name="PeerJ">
        <title>Extensive microbial diversity within the chicken gut microbiome revealed by metagenomics and culture.</title>
        <authorList>
            <person name="Gilroy R."/>
            <person name="Ravi A."/>
            <person name="Getino M."/>
            <person name="Pursley I."/>
            <person name="Horton D.L."/>
            <person name="Alikhan N.F."/>
            <person name="Baker D."/>
            <person name="Gharbi K."/>
            <person name="Hall N."/>
            <person name="Watson M."/>
            <person name="Adriaenssens E.M."/>
            <person name="Foster-Nyarko E."/>
            <person name="Jarju S."/>
            <person name="Secka A."/>
            <person name="Antonio M."/>
            <person name="Oren A."/>
            <person name="Chaudhuri R.R."/>
            <person name="La Ragione R."/>
            <person name="Hildebrand F."/>
            <person name="Pallen M.J."/>
        </authorList>
    </citation>
    <scope>NUCLEOTIDE SEQUENCE</scope>
    <source>
        <strain evidence="8">ChiSxjej3B15-1167</strain>
    </source>
</reference>
<comment type="function">
    <text evidence="6">SbcCD cleaves DNA hairpin structures. These structures can inhibit DNA replication and are intermediates in certain DNA recombination reactions. The complex acts as a 3'-&gt;5' double strand exonuclease that can open hairpins. It also has a 5' single-strand endonuclease activity.</text>
</comment>
<evidence type="ECO:0000259" key="7">
    <source>
        <dbReference type="Pfam" id="PF00149"/>
    </source>
</evidence>
<dbReference type="CDD" id="cd00840">
    <property type="entry name" value="MPP_Mre11_N"/>
    <property type="match status" value="1"/>
</dbReference>
<protein>
    <recommendedName>
        <fullName evidence="2 6">Nuclease SbcCD subunit D</fullName>
    </recommendedName>
</protein>
<dbReference type="InterPro" id="IPR004593">
    <property type="entry name" value="SbcD"/>
</dbReference>
<evidence type="ECO:0000256" key="2">
    <source>
        <dbReference type="ARBA" id="ARBA00013365"/>
    </source>
</evidence>
<keyword evidence="6" id="KW-0235">DNA replication</keyword>
<reference evidence="8" key="2">
    <citation type="submission" date="2021-04" db="EMBL/GenBank/DDBJ databases">
        <authorList>
            <person name="Gilroy R."/>
        </authorList>
    </citation>
    <scope>NUCLEOTIDE SEQUENCE</scope>
    <source>
        <strain evidence="8">ChiSxjej3B15-1167</strain>
    </source>
</reference>
<dbReference type="SUPFAM" id="SSF56300">
    <property type="entry name" value="Metallo-dependent phosphatases"/>
    <property type="match status" value="1"/>
</dbReference>
<evidence type="ECO:0000256" key="6">
    <source>
        <dbReference type="RuleBase" id="RU363069"/>
    </source>
</evidence>
<dbReference type="NCBIfam" id="TIGR00619">
    <property type="entry name" value="sbcd"/>
    <property type="match status" value="1"/>
</dbReference>
<evidence type="ECO:0000256" key="4">
    <source>
        <dbReference type="ARBA" id="ARBA00022801"/>
    </source>
</evidence>
<proteinExistence type="inferred from homology"/>